<dbReference type="AlphaFoldDB" id="A0A9P4XSF8"/>
<protein>
    <submittedName>
        <fullName evidence="2">Uncharacterized protein</fullName>
    </submittedName>
</protein>
<reference evidence="2" key="1">
    <citation type="journal article" date="2020" name="Phytopathology">
        <title>Genome sequence of the chestnut blight fungus Cryphonectria parasitica EP155: A fundamental resource for an archetypical invasive plant pathogen.</title>
        <authorList>
            <person name="Crouch J.A."/>
            <person name="Dawe A."/>
            <person name="Aerts A."/>
            <person name="Barry K."/>
            <person name="Churchill A.C.L."/>
            <person name="Grimwood J."/>
            <person name="Hillman B."/>
            <person name="Milgroom M.G."/>
            <person name="Pangilinan J."/>
            <person name="Smith M."/>
            <person name="Salamov A."/>
            <person name="Schmutz J."/>
            <person name="Yadav J."/>
            <person name="Grigoriev I.V."/>
            <person name="Nuss D."/>
        </authorList>
    </citation>
    <scope>NUCLEOTIDE SEQUENCE</scope>
    <source>
        <strain evidence="2">EP155</strain>
    </source>
</reference>
<feature type="region of interest" description="Disordered" evidence="1">
    <location>
        <begin position="116"/>
        <end position="165"/>
    </location>
</feature>
<name>A0A9P4XSF8_CRYP1</name>
<evidence type="ECO:0000256" key="1">
    <source>
        <dbReference type="SAM" id="MobiDB-lite"/>
    </source>
</evidence>
<dbReference type="EMBL" id="MU032354">
    <property type="protein sequence ID" value="KAF3760093.1"/>
    <property type="molecule type" value="Genomic_DNA"/>
</dbReference>
<gene>
    <name evidence="2" type="ORF">M406DRAFT_75447</name>
</gene>
<dbReference type="RefSeq" id="XP_040771072.1">
    <property type="nucleotide sequence ID" value="XM_040925843.1"/>
</dbReference>
<evidence type="ECO:0000313" key="2">
    <source>
        <dbReference type="EMBL" id="KAF3760093.1"/>
    </source>
</evidence>
<proteinExistence type="predicted"/>
<organism evidence="2 3">
    <name type="scientific">Cryphonectria parasitica (strain ATCC 38755 / EP155)</name>
    <dbReference type="NCBI Taxonomy" id="660469"/>
    <lineage>
        <taxon>Eukaryota</taxon>
        <taxon>Fungi</taxon>
        <taxon>Dikarya</taxon>
        <taxon>Ascomycota</taxon>
        <taxon>Pezizomycotina</taxon>
        <taxon>Sordariomycetes</taxon>
        <taxon>Sordariomycetidae</taxon>
        <taxon>Diaporthales</taxon>
        <taxon>Cryphonectriaceae</taxon>
        <taxon>Cryphonectria-Endothia species complex</taxon>
        <taxon>Cryphonectria</taxon>
    </lineage>
</organism>
<accession>A0A9P4XSF8</accession>
<dbReference type="Proteomes" id="UP000803844">
    <property type="component" value="Unassembled WGS sequence"/>
</dbReference>
<dbReference type="GeneID" id="63842972"/>
<dbReference type="OrthoDB" id="5584477at2759"/>
<feature type="compositionally biased region" description="Polar residues" evidence="1">
    <location>
        <begin position="136"/>
        <end position="150"/>
    </location>
</feature>
<evidence type="ECO:0000313" key="3">
    <source>
        <dbReference type="Proteomes" id="UP000803844"/>
    </source>
</evidence>
<sequence length="190" mass="21115">MLGFLWMSEEEISFDPTFKRTSSGQQFIEINRNACYYHYKVVQGLDIIKASNYKLDWIDFMLCVKARSGLRKGCSSSSIAGIKRLSSRAAAPLPSKQPASSRQLSSSAGIFLPPFSPPSSQGSIPQPPSKQPSSQAGTSLPTKQPSSYANTLPPPNKRSRLSQSPNKAYITILPDREYRQQDFERICLLH</sequence>
<keyword evidence="3" id="KW-1185">Reference proteome</keyword>
<comment type="caution">
    <text evidence="2">The sequence shown here is derived from an EMBL/GenBank/DDBJ whole genome shotgun (WGS) entry which is preliminary data.</text>
</comment>